<accession>A0A837CM76</accession>
<name>A0A837CM76_9BRAD</name>
<dbReference type="Proteomes" id="UP000024900">
    <property type="component" value="Unassembled WGS sequence"/>
</dbReference>
<sequence length="79" mass="8982">MRQYGRAQVRMGTMTFGRALALHITIGFDKICVLFEKQARHLSLAARLARALFRASIDLDTKHSWVQKAEDRYAEANGC</sequence>
<reference evidence="1 2" key="1">
    <citation type="journal article" date="2014" name="BMC Genomics">
        <title>Comparative genomics of Bradyrhizobium japonicum CPAC 15 and Bradyrhizobium diazoefficiens CPAC 7: elite model strains for understanding symbiotic performance with soybean.</title>
        <authorList>
            <person name="Siqueira A.F."/>
            <person name="Ormeno-Orrillo E."/>
            <person name="Souza R.C."/>
            <person name="Rodrigues E.P."/>
            <person name="Almeida L.G."/>
            <person name="Barcellos F.G."/>
            <person name="Batista J.S."/>
            <person name="Nakatami A.S."/>
            <person name="Martinez-Romero E."/>
            <person name="Vasconcelos A.T."/>
            <person name="Hungria M."/>
        </authorList>
    </citation>
    <scope>NUCLEOTIDE SEQUENCE [LARGE SCALE GENOMIC DNA]</scope>
    <source>
        <strain evidence="1 2">SEMIA 5080</strain>
    </source>
</reference>
<evidence type="ECO:0000313" key="1">
    <source>
        <dbReference type="EMBL" id="KGJ70078.1"/>
    </source>
</evidence>
<comment type="caution">
    <text evidence="1">The sequence shown here is derived from an EMBL/GenBank/DDBJ whole genome shotgun (WGS) entry which is preliminary data.</text>
</comment>
<gene>
    <name evidence="1" type="ORF">BJA5080_04157</name>
</gene>
<proteinExistence type="predicted"/>
<evidence type="ECO:0000313" key="2">
    <source>
        <dbReference type="Proteomes" id="UP000024900"/>
    </source>
</evidence>
<protein>
    <submittedName>
        <fullName evidence="1">Uncharacterized protein</fullName>
    </submittedName>
</protein>
<dbReference type="EMBL" id="ADOU02000004">
    <property type="protein sequence ID" value="KGJ70078.1"/>
    <property type="molecule type" value="Genomic_DNA"/>
</dbReference>
<organism evidence="1 2">
    <name type="scientific">Bradyrhizobium diazoefficiens SEMIA 5080</name>
    <dbReference type="NCBI Taxonomy" id="754504"/>
    <lineage>
        <taxon>Bacteria</taxon>
        <taxon>Pseudomonadati</taxon>
        <taxon>Pseudomonadota</taxon>
        <taxon>Alphaproteobacteria</taxon>
        <taxon>Hyphomicrobiales</taxon>
        <taxon>Nitrobacteraceae</taxon>
        <taxon>Bradyrhizobium</taxon>
    </lineage>
</organism>
<dbReference type="AlphaFoldDB" id="A0A837CM76"/>